<keyword evidence="1 4" id="KW-0808">Transferase</keyword>
<evidence type="ECO:0000313" key="4">
    <source>
        <dbReference type="EMBL" id="MFC6955527.1"/>
    </source>
</evidence>
<keyword evidence="5" id="KW-1185">Reference proteome</keyword>
<keyword evidence="2 4" id="KW-0012">Acyltransferase</keyword>
<dbReference type="InterPro" id="IPR050832">
    <property type="entry name" value="Bact_Acetyltransf"/>
</dbReference>
<gene>
    <name evidence="4" type="ORF">ACFQGB_21920</name>
</gene>
<dbReference type="EC" id="2.3.1.-" evidence="4"/>
<reference evidence="4 5" key="1">
    <citation type="journal article" date="2019" name="Int. J. Syst. Evol. Microbiol.">
        <title>The Global Catalogue of Microorganisms (GCM) 10K type strain sequencing project: providing services to taxonomists for standard genome sequencing and annotation.</title>
        <authorList>
            <consortium name="The Broad Institute Genomics Platform"/>
            <consortium name="The Broad Institute Genome Sequencing Center for Infectious Disease"/>
            <person name="Wu L."/>
            <person name="Ma J."/>
        </authorList>
    </citation>
    <scope>NUCLEOTIDE SEQUENCE [LARGE SCALE GENOMIC DNA]</scope>
    <source>
        <strain evidence="4 5">GX26</strain>
    </source>
</reference>
<dbReference type="PANTHER" id="PTHR43877">
    <property type="entry name" value="AMINOALKYLPHOSPHONATE N-ACETYLTRANSFERASE-RELATED-RELATED"/>
    <property type="match status" value="1"/>
</dbReference>
<evidence type="ECO:0000256" key="1">
    <source>
        <dbReference type="ARBA" id="ARBA00022679"/>
    </source>
</evidence>
<accession>A0ABD5VND6</accession>
<dbReference type="PANTHER" id="PTHR43877:SF1">
    <property type="entry name" value="ACETYLTRANSFERASE"/>
    <property type="match status" value="1"/>
</dbReference>
<dbReference type="Proteomes" id="UP001596395">
    <property type="component" value="Unassembled WGS sequence"/>
</dbReference>
<proteinExistence type="predicted"/>
<protein>
    <submittedName>
        <fullName evidence="4">GNAT family N-acetyltransferase</fullName>
        <ecNumber evidence="4">2.3.1.-</ecNumber>
    </submittedName>
</protein>
<evidence type="ECO:0000256" key="2">
    <source>
        <dbReference type="ARBA" id="ARBA00023315"/>
    </source>
</evidence>
<evidence type="ECO:0000259" key="3">
    <source>
        <dbReference type="PROSITE" id="PS51186"/>
    </source>
</evidence>
<dbReference type="Pfam" id="PF13673">
    <property type="entry name" value="Acetyltransf_10"/>
    <property type="match status" value="1"/>
</dbReference>
<name>A0ABD5VND6_9EURY</name>
<dbReference type="InterPro" id="IPR000182">
    <property type="entry name" value="GNAT_dom"/>
</dbReference>
<sequence length="156" mass="16905">MVDVRAATADDLATVAEIKTRALREDASDQYDATQLDAIAPTPPDPDAYRSILERQEFTLVVAETANDVRGFGCLHADDGQIHAVFVSPAAMGEDVGTTLLEALERRAAAAGRDDLWLHSTLNARGFYARHGYATGERTTVGADPEIPVVRMHKEI</sequence>
<dbReference type="SUPFAM" id="SSF55729">
    <property type="entry name" value="Acyl-CoA N-acyltransferases (Nat)"/>
    <property type="match status" value="1"/>
</dbReference>
<dbReference type="PROSITE" id="PS51186">
    <property type="entry name" value="GNAT"/>
    <property type="match status" value="1"/>
</dbReference>
<dbReference type="EMBL" id="JBHSXN010000006">
    <property type="protein sequence ID" value="MFC6955527.1"/>
    <property type="molecule type" value="Genomic_DNA"/>
</dbReference>
<feature type="domain" description="N-acetyltransferase" evidence="3">
    <location>
        <begin position="2"/>
        <end position="156"/>
    </location>
</feature>
<dbReference type="InterPro" id="IPR016181">
    <property type="entry name" value="Acyl_CoA_acyltransferase"/>
</dbReference>
<comment type="caution">
    <text evidence="4">The sequence shown here is derived from an EMBL/GenBank/DDBJ whole genome shotgun (WGS) entry which is preliminary data.</text>
</comment>
<dbReference type="RefSeq" id="WP_336352445.1">
    <property type="nucleotide sequence ID" value="NZ_JAZAQL010000006.1"/>
</dbReference>
<organism evidence="4 5">
    <name type="scientific">Halorubellus litoreus</name>
    <dbReference type="NCBI Taxonomy" id="755308"/>
    <lineage>
        <taxon>Archaea</taxon>
        <taxon>Methanobacteriati</taxon>
        <taxon>Methanobacteriota</taxon>
        <taxon>Stenosarchaea group</taxon>
        <taxon>Halobacteria</taxon>
        <taxon>Halobacteriales</taxon>
        <taxon>Halorubellaceae</taxon>
        <taxon>Halorubellus</taxon>
    </lineage>
</organism>
<dbReference type="Gene3D" id="3.40.630.30">
    <property type="match status" value="1"/>
</dbReference>
<dbReference type="AlphaFoldDB" id="A0ABD5VND6"/>
<evidence type="ECO:0000313" key="5">
    <source>
        <dbReference type="Proteomes" id="UP001596395"/>
    </source>
</evidence>
<dbReference type="GO" id="GO:0016746">
    <property type="term" value="F:acyltransferase activity"/>
    <property type="evidence" value="ECO:0007669"/>
    <property type="project" value="UniProtKB-KW"/>
</dbReference>